<proteinExistence type="predicted"/>
<protein>
    <submittedName>
        <fullName evidence="2">Uncharacterized protein</fullName>
    </submittedName>
</protein>
<evidence type="ECO:0000313" key="2">
    <source>
        <dbReference type="EMBL" id="MES1923170.1"/>
    </source>
</evidence>
<accession>A0ABV2AU28</accession>
<keyword evidence="3" id="KW-1185">Reference proteome</keyword>
<comment type="caution">
    <text evidence="2">The sequence shown here is derived from an EMBL/GenBank/DDBJ whole genome shotgun (WGS) entry which is preliminary data.</text>
</comment>
<gene>
    <name evidence="2" type="ORF">MHBO_004715</name>
</gene>
<keyword evidence="1" id="KW-0472">Membrane</keyword>
<evidence type="ECO:0000313" key="3">
    <source>
        <dbReference type="Proteomes" id="UP001439008"/>
    </source>
</evidence>
<organism evidence="2 3">
    <name type="scientific">Bonamia ostreae</name>
    <dbReference type="NCBI Taxonomy" id="126728"/>
    <lineage>
        <taxon>Eukaryota</taxon>
        <taxon>Sar</taxon>
        <taxon>Rhizaria</taxon>
        <taxon>Endomyxa</taxon>
        <taxon>Ascetosporea</taxon>
        <taxon>Haplosporida</taxon>
        <taxon>Bonamia</taxon>
    </lineage>
</organism>
<dbReference type="EMBL" id="JBDODL010004984">
    <property type="protein sequence ID" value="MES1923170.1"/>
    <property type="molecule type" value="Genomic_DNA"/>
</dbReference>
<feature type="transmembrane region" description="Helical" evidence="1">
    <location>
        <begin position="25"/>
        <end position="45"/>
    </location>
</feature>
<reference evidence="2 3" key="1">
    <citation type="journal article" date="2024" name="BMC Biol.">
        <title>Comparative genomics of Ascetosporea gives new insight into the evolutionary basis for animal parasitism in Rhizaria.</title>
        <authorList>
            <person name="Hiltunen Thoren M."/>
            <person name="Onut-Brannstrom I."/>
            <person name="Alfjorden A."/>
            <person name="Peckova H."/>
            <person name="Swords F."/>
            <person name="Hooper C."/>
            <person name="Holzer A.S."/>
            <person name="Bass D."/>
            <person name="Burki F."/>
        </authorList>
    </citation>
    <scope>NUCLEOTIDE SEQUENCE [LARGE SCALE GENOMIC DNA]</scope>
    <source>
        <strain evidence="2">20-A016</strain>
    </source>
</reference>
<evidence type="ECO:0000256" key="1">
    <source>
        <dbReference type="SAM" id="Phobius"/>
    </source>
</evidence>
<keyword evidence="1" id="KW-1133">Transmembrane helix</keyword>
<name>A0ABV2AU28_9EUKA</name>
<sequence length="121" mass="13938">MSKFIDDKTFVFEKYINSKRLKQNICVMFSLIIVLAFFLIALIIYMSITDLTDTSKLIGLIVSIILIIAAIIYLIYLIFKMPRKLPLNISLKYKKSINDDIGSSEEELLFINNDNSYASIQ</sequence>
<keyword evidence="1" id="KW-0812">Transmembrane</keyword>
<feature type="transmembrane region" description="Helical" evidence="1">
    <location>
        <begin position="57"/>
        <end position="79"/>
    </location>
</feature>
<dbReference type="Proteomes" id="UP001439008">
    <property type="component" value="Unassembled WGS sequence"/>
</dbReference>